<dbReference type="GO" id="GO:0019319">
    <property type="term" value="P:hexose biosynthetic process"/>
    <property type="evidence" value="ECO:0007669"/>
    <property type="project" value="TreeGrafter"/>
</dbReference>
<dbReference type="SUPFAM" id="SSF52540">
    <property type="entry name" value="P-loop containing nucleoside triphosphate hydrolases"/>
    <property type="match status" value="1"/>
</dbReference>
<accession>A0A6U9DRL3</accession>
<dbReference type="PANTHER" id="PTHR15723:SF0">
    <property type="entry name" value="CARBOHYDRATE SULFOTRANSFERASE 15"/>
    <property type="match status" value="1"/>
</dbReference>
<dbReference type="GO" id="GO:0050659">
    <property type="term" value="F:N-acetylgalactosamine 4-sulfate 6-O-sulfotransferase activity"/>
    <property type="evidence" value="ECO:0007669"/>
    <property type="project" value="TreeGrafter"/>
</dbReference>
<gene>
    <name evidence="2" type="ORF">EHUX00137_LOCUS24721</name>
</gene>
<protein>
    <recommendedName>
        <fullName evidence="3">Sulfotransferase domain-containing protein</fullName>
    </recommendedName>
</protein>
<dbReference type="InterPro" id="IPR027417">
    <property type="entry name" value="P-loop_NTPase"/>
</dbReference>
<proteinExistence type="predicted"/>
<evidence type="ECO:0008006" key="3">
    <source>
        <dbReference type="Google" id="ProtNLM"/>
    </source>
</evidence>
<evidence type="ECO:0000313" key="2">
    <source>
        <dbReference type="EMBL" id="CAE0561341.1"/>
    </source>
</evidence>
<dbReference type="EMBL" id="HBIR01031855">
    <property type="protein sequence ID" value="CAE0561341.1"/>
    <property type="molecule type" value="Transcribed_RNA"/>
</dbReference>
<evidence type="ECO:0000256" key="1">
    <source>
        <dbReference type="SAM" id="MobiDB-lite"/>
    </source>
</evidence>
<name>A0A6U9DRL3_EMIHU</name>
<dbReference type="Gene3D" id="3.40.50.300">
    <property type="entry name" value="P-loop containing nucleotide triphosphate hydrolases"/>
    <property type="match status" value="1"/>
</dbReference>
<dbReference type="PANTHER" id="PTHR15723">
    <property type="entry name" value="CARBOHYDRATE SULFOTRANSFERASE 15"/>
    <property type="match status" value="1"/>
</dbReference>
<reference evidence="2" key="1">
    <citation type="submission" date="2021-01" db="EMBL/GenBank/DDBJ databases">
        <authorList>
            <person name="Corre E."/>
            <person name="Pelletier E."/>
            <person name="Niang G."/>
            <person name="Scheremetjew M."/>
            <person name="Finn R."/>
            <person name="Kale V."/>
            <person name="Holt S."/>
            <person name="Cochrane G."/>
            <person name="Meng A."/>
            <person name="Brown T."/>
            <person name="Cohen L."/>
        </authorList>
    </citation>
    <scope>NUCLEOTIDE SEQUENCE</scope>
    <source>
        <strain evidence="2">379</strain>
    </source>
</reference>
<organism evidence="2">
    <name type="scientific">Emiliania huxleyi</name>
    <name type="common">Coccolithophore</name>
    <name type="synonym">Pontosphaera huxleyi</name>
    <dbReference type="NCBI Taxonomy" id="2903"/>
    <lineage>
        <taxon>Eukaryota</taxon>
        <taxon>Haptista</taxon>
        <taxon>Haptophyta</taxon>
        <taxon>Prymnesiophyceae</taxon>
        <taxon>Isochrysidales</taxon>
        <taxon>Noelaerhabdaceae</taxon>
        <taxon>Emiliania</taxon>
    </lineage>
</organism>
<dbReference type="InterPro" id="IPR052654">
    <property type="entry name" value="CS_Sulfotransferase"/>
</dbReference>
<sequence>MLSPLGGIGGSGGLITTSAGSSSGTSTVFDPDLGIPLYAVREHWPRIRTRLNAYPGEAPLPERCRAAALPKNETRQKAPNGAMTGACFQLDLRGPEETQPVLPTIFVPGFPKAATTWLYDCMHAAFPPEMVCPPQSRDEFDGRRWSIAGCGGRRFMLPGIACRVVGGCEHRKELFFYGSGFSSFFQNGLAGLHGPELPLEMFQLKEEYPQVALRRAQVGKEDLKVQRMETFCTHPNHTHLPAGRMHPSCCVARTSDPKRWECRWHETLRKAQGRTTSMWFQTAMPWVKPHEYNFAATDFTPNYMCTPQAMANIKLAAKDPRDLRFIVLMRDPIMRTFSEWSMFALGWGWDHEPDFLKKMHAQMRAFERCNATLFHRIDLVKALPDDELFAYITQCFRGKAMEYITNSIYPVCVLGALRFFPKEQFLFLRFEDMKKMHAPGLLRLLANFTGLHTDDEIIARLQGERQCEMLNARKKPLSFGKDKRTVSARANLSAAMGEFEAFFQPYDELLSELVDPNFKWGADTHRLSADVLIDAPGSKKGRGRGKGLGTGRGSREERPAAGYRKAIKSAKAEAKAMLGDDLQLLRGKARLAAIGAAKGRGAKQKAASTSTGQFVR</sequence>
<feature type="region of interest" description="Disordered" evidence="1">
    <location>
        <begin position="537"/>
        <end position="560"/>
    </location>
</feature>
<dbReference type="AlphaFoldDB" id="A0A6U9DRL3"/>